<evidence type="ECO:0000313" key="1">
    <source>
        <dbReference type="EMBL" id="KMZ76585.1"/>
    </source>
</evidence>
<organism evidence="1 2">
    <name type="scientific">Plasmodium vivax India VII</name>
    <dbReference type="NCBI Taxonomy" id="1077284"/>
    <lineage>
        <taxon>Eukaryota</taxon>
        <taxon>Sar</taxon>
        <taxon>Alveolata</taxon>
        <taxon>Apicomplexa</taxon>
        <taxon>Aconoidasida</taxon>
        <taxon>Haemosporida</taxon>
        <taxon>Plasmodiidae</taxon>
        <taxon>Plasmodium</taxon>
        <taxon>Plasmodium (Plasmodium)</taxon>
    </lineage>
</organism>
<evidence type="ECO:0000313" key="2">
    <source>
        <dbReference type="Proteomes" id="UP000053562"/>
    </source>
</evidence>
<sequence>MYEQFDKPLDNIDRKKKIYEGMCKLFISSMGKKEEDYLDFCMKYLRNLDPYCIYPNICKNNSERCNNLNYWLYDSIVKKKLDNKVISNFYDKTMSYVSNRHNKFMCYYYSYDECFREPENILKLLNFQSNINIIEQILKDRDHEHYCFCEKYIYECVNIYKKMHNTYCSTSTISDSIDNATCNNLRTFSSIYSIFLSSVQNFNDKIPTLDLKNNEFLIECSIKKKEPEPLSDRNDNPDSSISLTVQRTLGTAAGISSLLAVLYKVNANTYLNILTTRKTDKQ</sequence>
<name>A0A0J9S1L0_PLAVI</name>
<protein>
    <submittedName>
        <fullName evidence="1">Uncharacterized protein</fullName>
    </submittedName>
</protein>
<accession>A0A0J9S1L0</accession>
<dbReference type="EMBL" id="KQ234687">
    <property type="protein sequence ID" value="KMZ76585.1"/>
    <property type="molecule type" value="Genomic_DNA"/>
</dbReference>
<reference evidence="1 2" key="1">
    <citation type="submission" date="2011-08" db="EMBL/GenBank/DDBJ databases">
        <title>The Genome Sequence of Plasmodium vivax India VII.</title>
        <authorList>
            <consortium name="The Broad Institute Genome Sequencing Platform"/>
            <consortium name="The Broad Institute Genome Sequencing Center for Infectious Disease"/>
            <person name="Neafsey D."/>
            <person name="Carlton J."/>
            <person name="Barnwell J."/>
            <person name="Collins W."/>
            <person name="Escalante A."/>
            <person name="Mullikin J."/>
            <person name="Saul A."/>
            <person name="Guigo R."/>
            <person name="Camara F."/>
            <person name="Young S.K."/>
            <person name="Zeng Q."/>
            <person name="Gargeya S."/>
            <person name="Fitzgerald M."/>
            <person name="Haas B."/>
            <person name="Abouelleil A."/>
            <person name="Alvarado L."/>
            <person name="Arachchi H.M."/>
            <person name="Berlin A."/>
            <person name="Brown A."/>
            <person name="Chapman S.B."/>
            <person name="Chen Z."/>
            <person name="Dunbar C."/>
            <person name="Freedman E."/>
            <person name="Gearin G."/>
            <person name="Gellesch M."/>
            <person name="Goldberg J."/>
            <person name="Griggs A."/>
            <person name="Gujja S."/>
            <person name="Heiman D."/>
            <person name="Howarth C."/>
            <person name="Larson L."/>
            <person name="Lui A."/>
            <person name="MacDonald P.J.P."/>
            <person name="Montmayeur A."/>
            <person name="Murphy C."/>
            <person name="Neiman D."/>
            <person name="Pearson M."/>
            <person name="Priest M."/>
            <person name="Roberts A."/>
            <person name="Saif S."/>
            <person name="Shea T."/>
            <person name="Shenoy N."/>
            <person name="Sisk P."/>
            <person name="Stolte C."/>
            <person name="Sykes S."/>
            <person name="Wortman J."/>
            <person name="Nusbaum C."/>
            <person name="Birren B."/>
        </authorList>
    </citation>
    <scope>NUCLEOTIDE SEQUENCE [LARGE SCALE GENOMIC DNA]</scope>
    <source>
        <strain evidence="1 2">India VII</strain>
    </source>
</reference>
<dbReference type="InterPro" id="IPR008780">
    <property type="entry name" value="Plasmodium_Vir"/>
</dbReference>
<dbReference type="Proteomes" id="UP000053562">
    <property type="component" value="Unassembled WGS sequence"/>
</dbReference>
<dbReference type="Pfam" id="PF05795">
    <property type="entry name" value="Plasmodium_Vir"/>
    <property type="match status" value="1"/>
</dbReference>
<proteinExistence type="predicted"/>
<gene>
    <name evidence="1" type="ORF">PVIIG_05915</name>
</gene>
<dbReference type="AlphaFoldDB" id="A0A0J9S1L0"/>